<dbReference type="GO" id="GO:0030246">
    <property type="term" value="F:carbohydrate binding"/>
    <property type="evidence" value="ECO:0007669"/>
    <property type="project" value="InterPro"/>
</dbReference>
<comment type="caution">
    <text evidence="6">The sequence shown here is derived from an EMBL/GenBank/DDBJ whole genome shotgun (WGS) entry which is preliminary data.</text>
</comment>
<dbReference type="Pfam" id="PF17678">
    <property type="entry name" value="Glyco_hydro_92N"/>
    <property type="match status" value="1"/>
</dbReference>
<protein>
    <recommendedName>
        <fullName evidence="8">Alpha-mannosidase</fullName>
    </recommendedName>
</protein>
<dbReference type="InterPro" id="IPR050883">
    <property type="entry name" value="PNGase"/>
</dbReference>
<dbReference type="Gene3D" id="2.70.98.10">
    <property type="match status" value="1"/>
</dbReference>
<dbReference type="Gene3D" id="1.20.1610.10">
    <property type="entry name" value="alpha-1,2-mannosidases domains"/>
    <property type="match status" value="1"/>
</dbReference>
<evidence type="ECO:0000256" key="3">
    <source>
        <dbReference type="ARBA" id="ARBA00022837"/>
    </source>
</evidence>
<dbReference type="GO" id="GO:0006516">
    <property type="term" value="P:glycoprotein catabolic process"/>
    <property type="evidence" value="ECO:0007669"/>
    <property type="project" value="TreeGrafter"/>
</dbReference>
<dbReference type="Gene3D" id="1.20.1050.60">
    <property type="entry name" value="alpha-1,2-mannosidase"/>
    <property type="match status" value="1"/>
</dbReference>
<keyword evidence="3" id="KW-0106">Calcium</keyword>
<dbReference type="GO" id="GO:0005829">
    <property type="term" value="C:cytosol"/>
    <property type="evidence" value="ECO:0007669"/>
    <property type="project" value="TreeGrafter"/>
</dbReference>
<dbReference type="InterPro" id="IPR041371">
    <property type="entry name" value="GH92_N"/>
</dbReference>
<reference evidence="6 7" key="1">
    <citation type="submission" date="2017-04" db="EMBL/GenBank/DDBJ databases">
        <title>A new member of the family Flavobacteriaceae isolated from ascidians.</title>
        <authorList>
            <person name="Chen L."/>
        </authorList>
    </citation>
    <scope>NUCLEOTIDE SEQUENCE [LARGE SCALE GENOMIC DNA]</scope>
    <source>
        <strain evidence="6 7">HQA918</strain>
    </source>
</reference>
<feature type="domain" description="Glycosyl hydrolase family 92 N-terminal" evidence="5">
    <location>
        <begin position="45"/>
        <end position="292"/>
    </location>
</feature>
<dbReference type="EMBL" id="NBWU01000002">
    <property type="protein sequence ID" value="PCE64769.1"/>
    <property type="molecule type" value="Genomic_DNA"/>
</dbReference>
<dbReference type="FunFam" id="3.30.2080.10:FF:000001">
    <property type="entry name" value="Alpha-1,2-mannosidase subfamily"/>
    <property type="match status" value="1"/>
</dbReference>
<dbReference type="PANTHER" id="PTHR12143">
    <property type="entry name" value="PEPTIDE N-GLYCANASE PNGASE -RELATED"/>
    <property type="match status" value="1"/>
</dbReference>
<dbReference type="InterPro" id="IPR014718">
    <property type="entry name" value="GH-type_carb-bd"/>
</dbReference>
<accession>A0A2A4G720</accession>
<dbReference type="NCBIfam" id="TIGR01180">
    <property type="entry name" value="aman2_put"/>
    <property type="match status" value="1"/>
</dbReference>
<dbReference type="OrthoDB" id="9804511at2"/>
<comment type="cofactor">
    <cofactor evidence="1">
        <name>Ca(2+)</name>
        <dbReference type="ChEBI" id="CHEBI:29108"/>
    </cofactor>
</comment>
<proteinExistence type="predicted"/>
<evidence type="ECO:0000259" key="5">
    <source>
        <dbReference type="Pfam" id="PF17678"/>
    </source>
</evidence>
<name>A0A2A4G720_9FLAO</name>
<dbReference type="InterPro" id="IPR012939">
    <property type="entry name" value="Glyco_hydro_92"/>
</dbReference>
<dbReference type="InterPro" id="IPR008928">
    <property type="entry name" value="6-hairpin_glycosidase_sf"/>
</dbReference>
<evidence type="ECO:0000256" key="1">
    <source>
        <dbReference type="ARBA" id="ARBA00001913"/>
    </source>
</evidence>
<evidence type="ECO:0000259" key="4">
    <source>
        <dbReference type="Pfam" id="PF07971"/>
    </source>
</evidence>
<dbReference type="PANTHER" id="PTHR12143:SF43">
    <property type="entry name" value="PUTATIVE-RELATED"/>
    <property type="match status" value="1"/>
</dbReference>
<dbReference type="Proteomes" id="UP000219559">
    <property type="component" value="Unassembled WGS sequence"/>
</dbReference>
<feature type="domain" description="Glycosyl hydrolase family 92" evidence="4">
    <location>
        <begin position="298"/>
        <end position="761"/>
    </location>
</feature>
<dbReference type="AlphaFoldDB" id="A0A2A4G720"/>
<evidence type="ECO:0000313" key="7">
    <source>
        <dbReference type="Proteomes" id="UP000219559"/>
    </source>
</evidence>
<organism evidence="6 7">
    <name type="scientific">Sediminicola luteus</name>
    <dbReference type="NCBI Taxonomy" id="319238"/>
    <lineage>
        <taxon>Bacteria</taxon>
        <taxon>Pseudomonadati</taxon>
        <taxon>Bacteroidota</taxon>
        <taxon>Flavobacteriia</taxon>
        <taxon>Flavobacteriales</taxon>
        <taxon>Flavobacteriaceae</taxon>
        <taxon>Sediminicola</taxon>
    </lineage>
</organism>
<keyword evidence="7" id="KW-1185">Reference proteome</keyword>
<evidence type="ECO:0000256" key="2">
    <source>
        <dbReference type="ARBA" id="ARBA00011245"/>
    </source>
</evidence>
<dbReference type="SUPFAM" id="SSF48208">
    <property type="entry name" value="Six-hairpin glycosidases"/>
    <property type="match status" value="1"/>
</dbReference>
<gene>
    <name evidence="6" type="ORF">B7P33_06250</name>
</gene>
<evidence type="ECO:0000313" key="6">
    <source>
        <dbReference type="EMBL" id="PCE64769.1"/>
    </source>
</evidence>
<dbReference type="GO" id="GO:0005975">
    <property type="term" value="P:carbohydrate metabolic process"/>
    <property type="evidence" value="ECO:0007669"/>
    <property type="project" value="InterPro"/>
</dbReference>
<dbReference type="GO" id="GO:0000224">
    <property type="term" value="F:peptide-N4-(N-acetyl-beta-glucosaminyl)asparagine amidase activity"/>
    <property type="evidence" value="ECO:0007669"/>
    <property type="project" value="TreeGrafter"/>
</dbReference>
<evidence type="ECO:0008006" key="8">
    <source>
        <dbReference type="Google" id="ProtNLM"/>
    </source>
</evidence>
<dbReference type="Gene3D" id="3.30.2080.10">
    <property type="entry name" value="GH92 mannosidase domain"/>
    <property type="match status" value="1"/>
</dbReference>
<dbReference type="Pfam" id="PF07971">
    <property type="entry name" value="Glyco_hydro_92"/>
    <property type="match status" value="1"/>
</dbReference>
<dbReference type="InterPro" id="IPR005887">
    <property type="entry name" value="GH92_a_mannosidase_put"/>
</dbReference>
<sequence>MENQGGRPRTCIKLKSMMRNVVVVISVMVLWACNSEQNPKKLTRFVDPLIGTGVATTPSAIKHGIHGENNAQVVPFVTAPFGMTNWVAQTRNTEKKCLAPYYYTDSLIQGFRASHWLSGSCVQDYGTMTLMPTMGSLVTDPQKRASGFKREKEKAQVASYQVNLERYGIRALMSATTRAGIFEFTYSKEGQAHMLFDVNSDEGQGYVNVIPEAGEIEGYNPVHRIYQGHGEAAGFSGYFVVKIEKTPLGFGVYDQDGVKAGVKTDKNKNGLGAYVSFQVQPEERIKLTVGTSFVSLEEARKNLAGEIGDKGIARIILDLDDQWESLLSQVQVEGKVEADKVKFYTGLYHSYLHPRTFSDLSGTYPAFDGNAQTMTKNSGAYYSDFSMWDTYRASHPLFNLLIPSKNRAMMESLLLMAEQGGWLPIFPVWNSYTSAMIGDHASATISDALSKGTLELNPNQYKYLLKNAFESPQDFSDYKAGKGRRGLKSYLKYGYIPLEDPVNESFHKREQVSRTLEYAFDDYTLYQTALKMGDIENAKRLRKRAANYAHVFSKPDLSVRGRYRDGSFIDSLAINERQFFITEGTPRQYMWYVPHDVAGLIALMGGDNVFNETLDSFREEGHYWHGNEPGHQTPFMYNFSGQAWKTQDWVHEIVSTEYGVGPGGLSGNDDAGQMSAWLVFAQMGFYPVAPSVPQYVISGPKFDKMEIQFENGNQLQILAPGASEGKKYIQAIRWNGKPYTKTYFDHFELLEGGAIVFDMGDMPNMLWGVSKKDRPYSMSGAK</sequence>
<comment type="subunit">
    <text evidence="2">Monomer.</text>
</comment>